<comment type="similarity">
    <text evidence="2">Belongs to the TsaE family.</text>
</comment>
<dbReference type="GO" id="GO:0046872">
    <property type="term" value="F:metal ion binding"/>
    <property type="evidence" value="ECO:0007669"/>
    <property type="project" value="UniProtKB-KW"/>
</dbReference>
<dbReference type="InterPro" id="IPR003442">
    <property type="entry name" value="T6A_TsaE"/>
</dbReference>
<evidence type="ECO:0000256" key="10">
    <source>
        <dbReference type="ARBA" id="ARBA00032441"/>
    </source>
</evidence>
<evidence type="ECO:0000256" key="9">
    <source>
        <dbReference type="ARBA" id="ARBA00022842"/>
    </source>
</evidence>
<sequence>MNKTFETYDEKETYKLAFDIASKAESGQVYCLNGDLGVGKTVFAQGFGAGLGIEEPIVSPTFTILKEYDEGRLPLYHFDVYRIGSEDEMEEIGYFDKVDSGEGVSLIEWSVLIEGIIPKDSIKIEIKKNPEKGFDYREITINGGE</sequence>
<dbReference type="OrthoDB" id="9815896at2"/>
<dbReference type="Gene3D" id="3.40.50.300">
    <property type="entry name" value="P-loop containing nucleotide triphosphate hydrolases"/>
    <property type="match status" value="1"/>
</dbReference>
<dbReference type="GO" id="GO:0005524">
    <property type="term" value="F:ATP binding"/>
    <property type="evidence" value="ECO:0007669"/>
    <property type="project" value="UniProtKB-KW"/>
</dbReference>
<keyword evidence="8" id="KW-0067">ATP-binding</keyword>
<keyword evidence="12" id="KW-1185">Reference proteome</keyword>
<evidence type="ECO:0000256" key="8">
    <source>
        <dbReference type="ARBA" id="ARBA00022840"/>
    </source>
</evidence>
<dbReference type="GO" id="GO:0002949">
    <property type="term" value="P:tRNA threonylcarbamoyladenosine modification"/>
    <property type="evidence" value="ECO:0007669"/>
    <property type="project" value="InterPro"/>
</dbReference>
<dbReference type="Pfam" id="PF02367">
    <property type="entry name" value="TsaE"/>
    <property type="match status" value="1"/>
</dbReference>
<evidence type="ECO:0000256" key="7">
    <source>
        <dbReference type="ARBA" id="ARBA00022741"/>
    </source>
</evidence>
<reference evidence="11 12" key="1">
    <citation type="submission" date="2017-02" db="EMBL/GenBank/DDBJ databases">
        <authorList>
            <person name="Peterson S.W."/>
        </authorList>
    </citation>
    <scope>NUCLEOTIDE SEQUENCE [LARGE SCALE GENOMIC DNA]</scope>
    <source>
        <strain evidence="11 12">ATCC 17233</strain>
    </source>
</reference>
<accession>A0A1T4QL53</accession>
<keyword evidence="9" id="KW-0460">Magnesium</keyword>
<evidence type="ECO:0000256" key="6">
    <source>
        <dbReference type="ARBA" id="ARBA00022723"/>
    </source>
</evidence>
<dbReference type="PANTHER" id="PTHR33540:SF2">
    <property type="entry name" value="TRNA THREONYLCARBAMOYLADENOSINE BIOSYNTHESIS PROTEIN TSAE"/>
    <property type="match status" value="1"/>
</dbReference>
<dbReference type="NCBIfam" id="TIGR00150">
    <property type="entry name" value="T6A_YjeE"/>
    <property type="match status" value="1"/>
</dbReference>
<dbReference type="RefSeq" id="WP_078788216.1">
    <property type="nucleotide sequence ID" value="NZ_FMTO01000022.1"/>
</dbReference>
<dbReference type="PANTHER" id="PTHR33540">
    <property type="entry name" value="TRNA THREONYLCARBAMOYLADENOSINE BIOSYNTHESIS PROTEIN TSAE"/>
    <property type="match status" value="1"/>
</dbReference>
<keyword evidence="6" id="KW-0479">Metal-binding</keyword>
<dbReference type="GO" id="GO:0005737">
    <property type="term" value="C:cytoplasm"/>
    <property type="evidence" value="ECO:0007669"/>
    <property type="project" value="UniProtKB-SubCell"/>
</dbReference>
<proteinExistence type="inferred from homology"/>
<keyword evidence="4" id="KW-0963">Cytoplasm</keyword>
<evidence type="ECO:0000256" key="1">
    <source>
        <dbReference type="ARBA" id="ARBA00004496"/>
    </source>
</evidence>
<evidence type="ECO:0000256" key="2">
    <source>
        <dbReference type="ARBA" id="ARBA00007599"/>
    </source>
</evidence>
<evidence type="ECO:0000256" key="5">
    <source>
        <dbReference type="ARBA" id="ARBA00022694"/>
    </source>
</evidence>
<gene>
    <name evidence="11" type="ORF">SAMN02745110_02434</name>
</gene>
<dbReference type="InterPro" id="IPR027417">
    <property type="entry name" value="P-loop_NTPase"/>
</dbReference>
<evidence type="ECO:0000313" key="12">
    <source>
        <dbReference type="Proteomes" id="UP000189857"/>
    </source>
</evidence>
<keyword evidence="5" id="KW-0819">tRNA processing</keyword>
<dbReference type="AlphaFoldDB" id="A0A1T4QL53"/>
<keyword evidence="7" id="KW-0547">Nucleotide-binding</keyword>
<dbReference type="EMBL" id="FUXA01000022">
    <property type="protein sequence ID" value="SKA04520.1"/>
    <property type="molecule type" value="Genomic_DNA"/>
</dbReference>
<dbReference type="SUPFAM" id="SSF52540">
    <property type="entry name" value="P-loop containing nucleoside triphosphate hydrolases"/>
    <property type="match status" value="1"/>
</dbReference>
<name>A0A1T4QL53_9FIRM</name>
<comment type="subcellular location">
    <subcellularLocation>
        <location evidence="1">Cytoplasm</location>
    </subcellularLocation>
</comment>
<protein>
    <recommendedName>
        <fullName evidence="3">tRNA threonylcarbamoyladenosine biosynthesis protein TsaE</fullName>
    </recommendedName>
    <alternativeName>
        <fullName evidence="10">t(6)A37 threonylcarbamoyladenosine biosynthesis protein TsaE</fullName>
    </alternativeName>
</protein>
<evidence type="ECO:0000256" key="4">
    <source>
        <dbReference type="ARBA" id="ARBA00022490"/>
    </source>
</evidence>
<evidence type="ECO:0000313" key="11">
    <source>
        <dbReference type="EMBL" id="SKA04520.1"/>
    </source>
</evidence>
<organism evidence="11 12">
    <name type="scientific">Eubacterium ruminantium</name>
    <dbReference type="NCBI Taxonomy" id="42322"/>
    <lineage>
        <taxon>Bacteria</taxon>
        <taxon>Bacillati</taxon>
        <taxon>Bacillota</taxon>
        <taxon>Clostridia</taxon>
        <taxon>Eubacteriales</taxon>
        <taxon>Eubacteriaceae</taxon>
        <taxon>Eubacterium</taxon>
    </lineage>
</organism>
<evidence type="ECO:0000256" key="3">
    <source>
        <dbReference type="ARBA" id="ARBA00019010"/>
    </source>
</evidence>
<dbReference type="Proteomes" id="UP000189857">
    <property type="component" value="Unassembled WGS sequence"/>
</dbReference>